<feature type="coiled-coil region" evidence="1">
    <location>
        <begin position="320"/>
        <end position="347"/>
    </location>
</feature>
<accession>A1BJU5</accession>
<feature type="coiled-coil region" evidence="1">
    <location>
        <begin position="242"/>
        <end position="269"/>
    </location>
</feature>
<evidence type="ECO:0000313" key="3">
    <source>
        <dbReference type="Proteomes" id="UP000008701"/>
    </source>
</evidence>
<dbReference type="KEGG" id="cph:Cpha266_2688"/>
<organism evidence="2 3">
    <name type="scientific">Chlorobium phaeobacteroides (strain DSM 266 / SMG 266 / 2430)</name>
    <dbReference type="NCBI Taxonomy" id="290317"/>
    <lineage>
        <taxon>Bacteria</taxon>
        <taxon>Pseudomonadati</taxon>
        <taxon>Chlorobiota</taxon>
        <taxon>Chlorobiia</taxon>
        <taxon>Chlorobiales</taxon>
        <taxon>Chlorobiaceae</taxon>
        <taxon>Chlorobium/Pelodictyon group</taxon>
        <taxon>Chlorobium</taxon>
    </lineage>
</organism>
<dbReference type="OrthoDB" id="10007444at2"/>
<protein>
    <submittedName>
        <fullName evidence="2">Uncharacterized protein</fullName>
    </submittedName>
</protein>
<reference evidence="2 3" key="1">
    <citation type="submission" date="2006-12" db="EMBL/GenBank/DDBJ databases">
        <title>Complete sequence of Chlorobium phaeobacteroides DSM 266.</title>
        <authorList>
            <consortium name="US DOE Joint Genome Institute"/>
            <person name="Copeland A."/>
            <person name="Lucas S."/>
            <person name="Lapidus A."/>
            <person name="Barry K."/>
            <person name="Detter J.C."/>
            <person name="Glavina del Rio T."/>
            <person name="Hammon N."/>
            <person name="Israni S."/>
            <person name="Pitluck S."/>
            <person name="Goltsman E."/>
            <person name="Schmutz J."/>
            <person name="Larimer F."/>
            <person name="Land M."/>
            <person name="Hauser L."/>
            <person name="Mikhailova N."/>
            <person name="Li T."/>
            <person name="Overmann J."/>
            <person name="Bryant D.A."/>
            <person name="Richardson P."/>
        </authorList>
    </citation>
    <scope>NUCLEOTIDE SEQUENCE [LARGE SCALE GENOMIC DNA]</scope>
    <source>
        <strain evidence="2 3">DSM 266</strain>
    </source>
</reference>
<feature type="coiled-coil region" evidence="1">
    <location>
        <begin position="21"/>
        <end position="62"/>
    </location>
</feature>
<dbReference type="AlphaFoldDB" id="A1BJU5"/>
<feature type="coiled-coil region" evidence="1">
    <location>
        <begin position="137"/>
        <end position="164"/>
    </location>
</feature>
<name>A1BJU5_CHLPD</name>
<dbReference type="Proteomes" id="UP000008701">
    <property type="component" value="Chromosome"/>
</dbReference>
<proteinExistence type="predicted"/>
<dbReference type="eggNOG" id="COG5185">
    <property type="taxonomic scope" value="Bacteria"/>
</dbReference>
<evidence type="ECO:0000313" key="2">
    <source>
        <dbReference type="EMBL" id="ABL66672.1"/>
    </source>
</evidence>
<dbReference type="STRING" id="290317.Cpha266_2688"/>
<dbReference type="HOGENOM" id="CLU_637273_0_0_10"/>
<gene>
    <name evidence="2" type="ordered locus">Cpha266_2688</name>
</gene>
<dbReference type="EMBL" id="CP000492">
    <property type="protein sequence ID" value="ABL66672.1"/>
    <property type="molecule type" value="Genomic_DNA"/>
</dbReference>
<keyword evidence="1" id="KW-0175">Coiled coil</keyword>
<keyword evidence="3" id="KW-1185">Reference proteome</keyword>
<evidence type="ECO:0000256" key="1">
    <source>
        <dbReference type="SAM" id="Coils"/>
    </source>
</evidence>
<sequence>MPPERKKPIKPVILPGDAQLVAKLQQDNKRIQEELGKAQEELKSATVKMQTQERARSKIEAELLRLKPASRLLDTVTADSEGLWTGLRSAITEISKKDAALKEQLQIAEKKESEYQAGTTTLRSELDLVLKREQSGQIKALAQITELQKSLKTAEREHVAFAQQAAVKEAGWTREQDALKDALKKSETRFQATERTLTEYRKSEELFTASLAALHPAVPSLAGVEPKPVSVMKALFQELLEARQQLGRVSALEAQLKEEQAKNAASDKLDSRIGSLVEENRLLQEQLDGLSTDSKLFAEKAKEATATLETAVANAKASASAETEKQRIDLDRKVSKLEAENVSLLQQMDSTHKVAFVPPERVSALLDEFYANIRTNLKGLDVQDSEVRLKVGFGSLSSGHTGFVIPTAGNTAEIKDSLGEVVLRLGKKDR</sequence>
<dbReference type="RefSeq" id="WP_015961199.1">
    <property type="nucleotide sequence ID" value="NC_008639.1"/>
</dbReference>